<feature type="signal peptide" evidence="2">
    <location>
        <begin position="1"/>
        <end position="18"/>
    </location>
</feature>
<feature type="chain" id="PRO_5043785266" evidence="2">
    <location>
        <begin position="19"/>
        <end position="395"/>
    </location>
</feature>
<evidence type="ECO:0000256" key="2">
    <source>
        <dbReference type="SAM" id="SignalP"/>
    </source>
</evidence>
<dbReference type="GO" id="GO:0003830">
    <property type="term" value="F:beta-1,4-mannosylglycoprotein 4-beta-N-acetylglucosaminyltransferase activity"/>
    <property type="evidence" value="ECO:0007669"/>
    <property type="project" value="InterPro"/>
</dbReference>
<dbReference type="EMBL" id="CAUYUE010000018">
    <property type="protein sequence ID" value="CAK0788021.1"/>
    <property type="molecule type" value="Genomic_DNA"/>
</dbReference>
<name>A0AAV1IMH4_9CHLO</name>
<feature type="region of interest" description="Disordered" evidence="1">
    <location>
        <begin position="361"/>
        <end position="395"/>
    </location>
</feature>
<dbReference type="PANTHER" id="PTHR12224">
    <property type="entry name" value="BETA-1,4-MANNOSYL-GLYCOPROTEIN BETA-1,4-N-ACETYLGLUCOSAMINYL-TRANSFERASE"/>
    <property type="match status" value="1"/>
</dbReference>
<proteinExistence type="predicted"/>
<dbReference type="Proteomes" id="UP001314263">
    <property type="component" value="Unassembled WGS sequence"/>
</dbReference>
<dbReference type="AlphaFoldDB" id="A0AAV1IMH4"/>
<evidence type="ECO:0000313" key="4">
    <source>
        <dbReference type="Proteomes" id="UP001314263"/>
    </source>
</evidence>
<protein>
    <submittedName>
        <fullName evidence="3">Uncharacterized protein</fullName>
    </submittedName>
</protein>
<dbReference type="GO" id="GO:0016020">
    <property type="term" value="C:membrane"/>
    <property type="evidence" value="ECO:0007669"/>
    <property type="project" value="InterPro"/>
</dbReference>
<dbReference type="Pfam" id="PF04724">
    <property type="entry name" value="Glyco_transf_17"/>
    <property type="match status" value="1"/>
</dbReference>
<evidence type="ECO:0000256" key="1">
    <source>
        <dbReference type="SAM" id="MobiDB-lite"/>
    </source>
</evidence>
<feature type="compositionally biased region" description="Basic residues" evidence="1">
    <location>
        <begin position="365"/>
        <end position="382"/>
    </location>
</feature>
<sequence length="395" mass="44314">MMNAVLALLLCILTISRASPGLRVPTWAPDELKRATAEFCKEHSLTKRKSTVQVFDAFRFDNQLDMLEIRLLELNATVDFFIILESNETLLNEPKPLHYAENSQRFASFADKIVHVLLDTETDDKTSYRRWQQQAEKAVAGSEALEARRKRSGRQDESFYRDWWQQEQLWERGVAPRANRGDLVILGKVDMIPRTDTLEGLCGCHFEAKNDCAIMEGSTFQYSYSSYTGPQAGGPKVLAYRQEETMKGMDQGGLRFQEECTMRLPGTSTQCLECFSTIRAFQAVASAESQHGSEPSSAIAQSILSKVRQGTTPPGAGEEQAAQQSTEYCHWAPKAVLENPHAYHHMLARDAVTGSFSDYQEHFGRGKQRQKKSSKLRLRRHGASGSSISVSSSIS</sequence>
<dbReference type="InterPro" id="IPR006813">
    <property type="entry name" value="Glyco_trans_17"/>
</dbReference>
<organism evidence="3 4">
    <name type="scientific">Coccomyxa viridis</name>
    <dbReference type="NCBI Taxonomy" id="1274662"/>
    <lineage>
        <taxon>Eukaryota</taxon>
        <taxon>Viridiplantae</taxon>
        <taxon>Chlorophyta</taxon>
        <taxon>core chlorophytes</taxon>
        <taxon>Trebouxiophyceae</taxon>
        <taxon>Trebouxiophyceae incertae sedis</taxon>
        <taxon>Coccomyxaceae</taxon>
        <taxon>Coccomyxa</taxon>
    </lineage>
</organism>
<comment type="caution">
    <text evidence="3">The sequence shown here is derived from an EMBL/GenBank/DDBJ whole genome shotgun (WGS) entry which is preliminary data.</text>
</comment>
<accession>A0AAV1IMH4</accession>
<keyword evidence="2" id="KW-0732">Signal</keyword>
<dbReference type="PANTHER" id="PTHR12224:SF0">
    <property type="entry name" value="BETA-1,4-MANNOSYL-GLYCOPROTEIN 4-BETA-N-ACETYLGLUCOSAMINYLTRANSFERASE"/>
    <property type="match status" value="1"/>
</dbReference>
<feature type="compositionally biased region" description="Low complexity" evidence="1">
    <location>
        <begin position="384"/>
        <end position="395"/>
    </location>
</feature>
<evidence type="ECO:0000313" key="3">
    <source>
        <dbReference type="EMBL" id="CAK0788021.1"/>
    </source>
</evidence>
<keyword evidence="4" id="KW-1185">Reference proteome</keyword>
<reference evidence="3 4" key="1">
    <citation type="submission" date="2023-10" db="EMBL/GenBank/DDBJ databases">
        <authorList>
            <person name="Maclean D."/>
            <person name="Macfadyen A."/>
        </authorList>
    </citation>
    <scope>NUCLEOTIDE SEQUENCE [LARGE SCALE GENOMIC DNA]</scope>
</reference>
<gene>
    <name evidence="3" type="ORF">CVIRNUC_011243</name>
</gene>
<dbReference type="GO" id="GO:0006044">
    <property type="term" value="P:N-acetylglucosamine metabolic process"/>
    <property type="evidence" value="ECO:0007669"/>
    <property type="project" value="TreeGrafter"/>
</dbReference>